<dbReference type="InterPro" id="IPR055170">
    <property type="entry name" value="GFO_IDH_MocA-like_dom"/>
</dbReference>
<dbReference type="Gene3D" id="3.30.360.10">
    <property type="entry name" value="Dihydrodipicolinate Reductase, domain 2"/>
    <property type="match status" value="1"/>
</dbReference>
<dbReference type="Proteomes" id="UP000029273">
    <property type="component" value="Unassembled WGS sequence"/>
</dbReference>
<gene>
    <name evidence="3" type="ORF">Thpro_020746</name>
</gene>
<organism evidence="3 4">
    <name type="scientific">Acidihalobacter prosperus</name>
    <dbReference type="NCBI Taxonomy" id="160660"/>
    <lineage>
        <taxon>Bacteria</taxon>
        <taxon>Pseudomonadati</taxon>
        <taxon>Pseudomonadota</taxon>
        <taxon>Gammaproteobacteria</taxon>
        <taxon>Chromatiales</taxon>
        <taxon>Ectothiorhodospiraceae</taxon>
        <taxon>Acidihalobacter</taxon>
    </lineage>
</organism>
<evidence type="ECO:0000313" key="4">
    <source>
        <dbReference type="Proteomes" id="UP000029273"/>
    </source>
</evidence>
<evidence type="ECO:0000259" key="1">
    <source>
        <dbReference type="Pfam" id="PF01408"/>
    </source>
</evidence>
<feature type="domain" description="Gfo/Idh/MocA-like oxidoreductase N-terminal" evidence="1">
    <location>
        <begin position="32"/>
        <end position="147"/>
    </location>
</feature>
<reference evidence="3 4" key="1">
    <citation type="journal article" date="2014" name="Genome Announc.">
        <title>Draft Genome Sequence of the Iron-Oxidizing, Acidophilic, and Halotolerant 'Thiobacillus prosperus' Type Strain DSM 5130.</title>
        <authorList>
            <person name="Ossandon F.J."/>
            <person name="Cardenas J.P."/>
            <person name="Corbett M."/>
            <person name="Quatrini R."/>
            <person name="Holmes D.S."/>
            <person name="Watkin E."/>
        </authorList>
    </citation>
    <scope>NUCLEOTIDE SEQUENCE [LARGE SCALE GENOMIC DNA]</scope>
    <source>
        <strain evidence="3 4">DSM 5130</strain>
    </source>
</reference>
<evidence type="ECO:0000313" key="3">
    <source>
        <dbReference type="EMBL" id="OBS11030.1"/>
    </source>
</evidence>
<dbReference type="STRING" id="160660.BJI67_06365"/>
<comment type="caution">
    <text evidence="3">The sequence shown here is derived from an EMBL/GenBank/DDBJ whole genome shotgun (WGS) entry which is preliminary data.</text>
</comment>
<dbReference type="EMBL" id="JQSG02000001">
    <property type="protein sequence ID" value="OBS11030.1"/>
    <property type="molecule type" value="Genomic_DNA"/>
</dbReference>
<feature type="domain" description="GFO/IDH/MocA-like oxidoreductase" evidence="2">
    <location>
        <begin position="182"/>
        <end position="253"/>
    </location>
</feature>
<dbReference type="PANTHER" id="PTHR43377:SF1">
    <property type="entry name" value="BILIVERDIN REDUCTASE A"/>
    <property type="match status" value="1"/>
</dbReference>
<evidence type="ECO:0000259" key="2">
    <source>
        <dbReference type="Pfam" id="PF22725"/>
    </source>
</evidence>
<dbReference type="InterPro" id="IPR036291">
    <property type="entry name" value="NAD(P)-bd_dom_sf"/>
</dbReference>
<dbReference type="GO" id="GO:0000166">
    <property type="term" value="F:nucleotide binding"/>
    <property type="evidence" value="ECO:0007669"/>
    <property type="project" value="InterPro"/>
</dbReference>
<name>A0A1A6C905_9GAMM</name>
<dbReference type="SUPFAM" id="SSF51735">
    <property type="entry name" value="NAD(P)-binding Rossmann-fold domains"/>
    <property type="match status" value="1"/>
</dbReference>
<protein>
    <submittedName>
        <fullName evidence="3">UDP-N-acetyl-D-glucosamine dehydrogenase</fullName>
    </submittedName>
</protein>
<accession>A0A1A6C905</accession>
<keyword evidence="4" id="KW-1185">Reference proteome</keyword>
<dbReference type="InterPro" id="IPR051450">
    <property type="entry name" value="Gfo/Idh/MocA_Oxidoreductases"/>
</dbReference>
<dbReference type="Pfam" id="PF22725">
    <property type="entry name" value="GFO_IDH_MocA_C3"/>
    <property type="match status" value="1"/>
</dbReference>
<dbReference type="Gene3D" id="3.40.50.720">
    <property type="entry name" value="NAD(P)-binding Rossmann-like Domain"/>
    <property type="match status" value="1"/>
</dbReference>
<dbReference type="SUPFAM" id="SSF55347">
    <property type="entry name" value="Glyceraldehyde-3-phosphate dehydrogenase-like, C-terminal domain"/>
    <property type="match status" value="1"/>
</dbReference>
<dbReference type="Pfam" id="PF01408">
    <property type="entry name" value="GFO_IDH_MocA"/>
    <property type="match status" value="1"/>
</dbReference>
<dbReference type="AlphaFoldDB" id="A0A1A6C905"/>
<proteinExistence type="predicted"/>
<dbReference type="InterPro" id="IPR000683">
    <property type="entry name" value="Gfo/Idh/MocA-like_OxRdtase_N"/>
</dbReference>
<sequence>MRRREHCGARQRTPFSQTRIHGKPSILSETLKTAVIGVGYLGRFHAQKYAALPEAELVAVADPNRGQAERVAEECGTRAVTDYRELLGAVDAVSVVVPTQLHHAVARDCLSHGIHVMLEKPMTTTVAEADELIALARERNLVLQIGHLERFNAAVLALNGVLDTPRFIESHRLAAFNPRGADVNVVLDLMIHDIDIIQTLVRSPIDKIDANGVSVLTAEIDIANARLHFENGCVANVTASRVSMKPQRKMRVFQNDAYISIDFQDKILSVHRKGEREIFPGIPEITSQESLFESSDAIRDEIAAFLDAIRRDISPPVTGEDGRLALQTAIRISELLASAPS</sequence>
<dbReference type="PANTHER" id="PTHR43377">
    <property type="entry name" value="BILIVERDIN REDUCTASE A"/>
    <property type="match status" value="1"/>
</dbReference>